<dbReference type="Pfam" id="PF05719">
    <property type="entry name" value="GPP34"/>
    <property type="match status" value="1"/>
</dbReference>
<evidence type="ECO:0000256" key="3">
    <source>
        <dbReference type="ARBA" id="ARBA00023121"/>
    </source>
</evidence>
<evidence type="ECO:0000256" key="4">
    <source>
        <dbReference type="ARBA" id="ARBA00023136"/>
    </source>
</evidence>
<evidence type="ECO:0000256" key="2">
    <source>
        <dbReference type="ARBA" id="ARBA00023034"/>
    </source>
</evidence>
<comment type="subcellular location">
    <subcellularLocation>
        <location evidence="1">Golgi apparatus membrane</location>
        <topology evidence="1">Peripheral membrane protein</topology>
        <orientation evidence="1">Cytoplasmic side</orientation>
    </subcellularLocation>
</comment>
<evidence type="ECO:0000313" key="5">
    <source>
        <dbReference type="EMBL" id="MFC0629061.1"/>
    </source>
</evidence>
<dbReference type="RefSeq" id="WP_380056485.1">
    <property type="nucleotide sequence ID" value="NZ_JBHLTC010000041.1"/>
</dbReference>
<comment type="caution">
    <text evidence="5">The sequence shown here is derived from an EMBL/GenBank/DDBJ whole genome shotgun (WGS) entry which is preliminary data.</text>
</comment>
<sequence>MLIAEDLLLLLHDDTSGEAAAGSLSLDYALAGAVLIELTLLGRLRVVAHETGDRLVVIDDSPTGDAVLDTRLALLTGKPVKGKNGVRPVRMVPKLAKDLRAELLNRLECKGIAHIDRENVLSLSPVSRWPARDASHELEVRAGLESALKLGNTPNDRTGVLITLLHAQHVVPKVITGPMGRKALRRRAEQIATAASSTREAVDAIQTGVSAALSQTAPTPA</sequence>
<reference evidence="5 6" key="1">
    <citation type="submission" date="2024-09" db="EMBL/GenBank/DDBJ databases">
        <authorList>
            <person name="Sun Q."/>
            <person name="Mori K."/>
        </authorList>
    </citation>
    <scope>NUCLEOTIDE SEQUENCE [LARGE SCALE GENOMIC DNA]</scope>
    <source>
        <strain evidence="5 6">CGMCC 1.15906</strain>
    </source>
</reference>
<keyword evidence="6" id="KW-1185">Reference proteome</keyword>
<evidence type="ECO:0000256" key="1">
    <source>
        <dbReference type="ARBA" id="ARBA00004255"/>
    </source>
</evidence>
<protein>
    <submittedName>
        <fullName evidence="5">GPP34 family phosphoprotein</fullName>
    </submittedName>
</protein>
<evidence type="ECO:0000313" key="6">
    <source>
        <dbReference type="Proteomes" id="UP001589890"/>
    </source>
</evidence>
<name>A0ABV6QYH8_9ACTN</name>
<dbReference type="InterPro" id="IPR038261">
    <property type="entry name" value="GPP34-like_sf"/>
</dbReference>
<dbReference type="Proteomes" id="UP001589890">
    <property type="component" value="Unassembled WGS sequence"/>
</dbReference>
<keyword evidence="4" id="KW-0472">Membrane</keyword>
<accession>A0ABV6QYH8</accession>
<keyword evidence="3" id="KW-0446">Lipid-binding</keyword>
<keyword evidence="2" id="KW-0333">Golgi apparatus</keyword>
<dbReference type="Gene3D" id="1.10.3630.10">
    <property type="entry name" value="yeast vps74-n-term truncation variant domain like"/>
    <property type="match status" value="1"/>
</dbReference>
<proteinExistence type="predicted"/>
<dbReference type="InterPro" id="IPR008628">
    <property type="entry name" value="GPP34-like"/>
</dbReference>
<gene>
    <name evidence="5" type="ORF">ACFFGN_33665</name>
</gene>
<dbReference type="EMBL" id="JBHLTC010000041">
    <property type="protein sequence ID" value="MFC0629061.1"/>
    <property type="molecule type" value="Genomic_DNA"/>
</dbReference>
<organism evidence="5 6">
    <name type="scientific">Kribbella deserti</name>
    <dbReference type="NCBI Taxonomy" id="1926257"/>
    <lineage>
        <taxon>Bacteria</taxon>
        <taxon>Bacillati</taxon>
        <taxon>Actinomycetota</taxon>
        <taxon>Actinomycetes</taxon>
        <taxon>Propionibacteriales</taxon>
        <taxon>Kribbellaceae</taxon>
        <taxon>Kribbella</taxon>
    </lineage>
</organism>